<dbReference type="SMART" id="SM00448">
    <property type="entry name" value="REC"/>
    <property type="match status" value="1"/>
</dbReference>
<reference evidence="6 7" key="1">
    <citation type="submission" date="2024-02" db="EMBL/GenBank/DDBJ databases">
        <title>Discinaceae phylogenomics.</title>
        <authorList>
            <person name="Dirks A.C."/>
            <person name="James T.Y."/>
        </authorList>
    </citation>
    <scope>NUCLEOTIDE SEQUENCE [LARGE SCALE GENOMIC DNA]</scope>
    <source>
        <strain evidence="6 7">ACD0624</strain>
    </source>
</reference>
<dbReference type="CDD" id="cd16922">
    <property type="entry name" value="HATPase_EvgS-ArcB-TorS-like"/>
    <property type="match status" value="1"/>
</dbReference>
<dbReference type="PRINTS" id="PR00344">
    <property type="entry name" value="BCTRLSENSOR"/>
</dbReference>
<dbReference type="InterPro" id="IPR036097">
    <property type="entry name" value="HisK_dim/P_sf"/>
</dbReference>
<sequence length="918" mass="101013">MCSRVFKGCLSKEDVKPPTQSASAAQRTFSVCPNCAFTIKNIPLTASAGRRGTILGKPKLGSGSLPAGISPALLLDSSPTPQILLTNDNTVAYANKSATQLLGHVIISDNPGESPPPSSPELRRLTGRRSSWISADFASTLEHSSDIEGLHLEDLPIKLAQANMNKWITLDQVLKNVKNAMRKKHEQDAYGFDAGAYSDYYADTGRGDGDYYGDGGEQYKGSGKQLNDGPRKETIPVVITRVDGELLSACLYISILGSKTAGPGEFIALSIVPSSGDVDAGFNPISRRTMSKRQRAKSQPKDVTGTAGTHILERISKLKDMILDEMEFSFACMTPDGDIVITNKACRELLGEEALKPPVGEGFDWISRLDVWRPDFSEHLPFDEWCMNQLLTTEKSVNSTVGIWKGDKKCIFDIKGTPLWQDPEKEEGLLAGLTVLVDQTERANREQEVLRSADVRKTFLVNLSRGLKSPIAGVVALLELLYEIQTGKEQRTLVRQIFSGVNGLLLVINDLIDFNKIEANDLKVDENIFVLQHLVEDVETLFTQNMAKENVEFLVDITRVTTSAFEDGTKLLLKGDDSKIRRVVINLLSNAYKFTSRGTISLKVITQKVQKGSLELRFEVKDTGIGISEEHKKRLLLPFREIVSGDISTGRYGTGFGLTIAKSFATLLRGDIGCESVVDKGSTFWFSLPCTRPAHNTRVAVSRKGDSLSTHMGVVLRIGDLHSAIKNDDHKKPKVSIEGANVLIVEDNWSHQVVTERRLQKMGCNVQVAINGQNAISGMKKGEIKADIVFMDLQMPLLDGYETTEMIRKAEDPSLTPYKDVPIVAVTATEMMGDRDRAKEAGMNDFTLKPLHNDTLRQILERFLNTKTAVEDFREECFTQSFEPRVGGWITPTTPGGASTGTTMTTMVKSKGENDVVN</sequence>
<evidence type="ECO:0000256" key="2">
    <source>
        <dbReference type="ARBA" id="ARBA00023012"/>
    </source>
</evidence>
<dbReference type="EMBL" id="JBBBZM010000023">
    <property type="protein sequence ID" value="KAL0638318.1"/>
    <property type="molecule type" value="Genomic_DNA"/>
</dbReference>
<keyword evidence="1 3" id="KW-0597">Phosphoprotein</keyword>
<evidence type="ECO:0000256" key="3">
    <source>
        <dbReference type="PROSITE-ProRule" id="PRU00169"/>
    </source>
</evidence>
<evidence type="ECO:0000259" key="4">
    <source>
        <dbReference type="PROSITE" id="PS50109"/>
    </source>
</evidence>
<evidence type="ECO:0000313" key="7">
    <source>
        <dbReference type="Proteomes" id="UP001447188"/>
    </source>
</evidence>
<feature type="domain" description="Histidine kinase" evidence="4">
    <location>
        <begin position="462"/>
        <end position="692"/>
    </location>
</feature>
<dbReference type="SUPFAM" id="SSF55874">
    <property type="entry name" value="ATPase domain of HSP90 chaperone/DNA topoisomerase II/histidine kinase"/>
    <property type="match status" value="1"/>
</dbReference>
<dbReference type="InterPro" id="IPR011006">
    <property type="entry name" value="CheY-like_superfamily"/>
</dbReference>
<dbReference type="Pfam" id="PF00072">
    <property type="entry name" value="Response_reg"/>
    <property type="match status" value="1"/>
</dbReference>
<dbReference type="SMART" id="SM00387">
    <property type="entry name" value="HATPase_c"/>
    <property type="match status" value="1"/>
</dbReference>
<dbReference type="InterPro" id="IPR004358">
    <property type="entry name" value="Sig_transdc_His_kin-like_C"/>
</dbReference>
<dbReference type="SUPFAM" id="SSF47384">
    <property type="entry name" value="Homodimeric domain of signal transducing histidine kinase"/>
    <property type="match status" value="1"/>
</dbReference>
<name>A0ABR3GR51_9PEZI</name>
<dbReference type="InterPro" id="IPR036890">
    <property type="entry name" value="HATPase_C_sf"/>
</dbReference>
<protein>
    <recommendedName>
        <fullName evidence="8">Histidine kinase</fullName>
    </recommendedName>
</protein>
<dbReference type="PANTHER" id="PTHR45339:SF1">
    <property type="entry name" value="HYBRID SIGNAL TRANSDUCTION HISTIDINE KINASE J"/>
    <property type="match status" value="1"/>
</dbReference>
<dbReference type="SUPFAM" id="SSF52172">
    <property type="entry name" value="CheY-like"/>
    <property type="match status" value="1"/>
</dbReference>
<dbReference type="InterPro" id="IPR001789">
    <property type="entry name" value="Sig_transdc_resp-reg_receiver"/>
</dbReference>
<dbReference type="InterPro" id="IPR003594">
    <property type="entry name" value="HATPase_dom"/>
</dbReference>
<feature type="domain" description="Response regulatory" evidence="5">
    <location>
        <begin position="741"/>
        <end position="864"/>
    </location>
</feature>
<dbReference type="PANTHER" id="PTHR45339">
    <property type="entry name" value="HYBRID SIGNAL TRANSDUCTION HISTIDINE KINASE J"/>
    <property type="match status" value="1"/>
</dbReference>
<dbReference type="InterPro" id="IPR005467">
    <property type="entry name" value="His_kinase_dom"/>
</dbReference>
<feature type="modified residue" description="4-aspartylphosphate" evidence="3">
    <location>
        <position position="792"/>
    </location>
</feature>
<dbReference type="InterPro" id="IPR003661">
    <property type="entry name" value="HisK_dim/P_dom"/>
</dbReference>
<comment type="caution">
    <text evidence="6">The sequence shown here is derived from an EMBL/GenBank/DDBJ whole genome shotgun (WGS) entry which is preliminary data.</text>
</comment>
<dbReference type="Pfam" id="PF00512">
    <property type="entry name" value="HisKA"/>
    <property type="match status" value="1"/>
</dbReference>
<proteinExistence type="predicted"/>
<dbReference type="Gene3D" id="1.10.287.130">
    <property type="match status" value="1"/>
</dbReference>
<dbReference type="Proteomes" id="UP001447188">
    <property type="component" value="Unassembled WGS sequence"/>
</dbReference>
<dbReference type="SMART" id="SM00388">
    <property type="entry name" value="HisKA"/>
    <property type="match status" value="1"/>
</dbReference>
<dbReference type="Pfam" id="PF02518">
    <property type="entry name" value="HATPase_c"/>
    <property type="match status" value="1"/>
</dbReference>
<dbReference type="PROSITE" id="PS50110">
    <property type="entry name" value="RESPONSE_REGULATORY"/>
    <property type="match status" value="1"/>
</dbReference>
<evidence type="ECO:0008006" key="8">
    <source>
        <dbReference type="Google" id="ProtNLM"/>
    </source>
</evidence>
<keyword evidence="7" id="KW-1185">Reference proteome</keyword>
<dbReference type="PROSITE" id="PS50109">
    <property type="entry name" value="HIS_KIN"/>
    <property type="match status" value="1"/>
</dbReference>
<evidence type="ECO:0000259" key="5">
    <source>
        <dbReference type="PROSITE" id="PS50110"/>
    </source>
</evidence>
<organism evidence="6 7">
    <name type="scientific">Discina gigas</name>
    <dbReference type="NCBI Taxonomy" id="1032678"/>
    <lineage>
        <taxon>Eukaryota</taxon>
        <taxon>Fungi</taxon>
        <taxon>Dikarya</taxon>
        <taxon>Ascomycota</taxon>
        <taxon>Pezizomycotina</taxon>
        <taxon>Pezizomycetes</taxon>
        <taxon>Pezizales</taxon>
        <taxon>Discinaceae</taxon>
        <taxon>Discina</taxon>
    </lineage>
</organism>
<dbReference type="Gene3D" id="3.40.50.2300">
    <property type="match status" value="1"/>
</dbReference>
<evidence type="ECO:0000256" key="1">
    <source>
        <dbReference type="ARBA" id="ARBA00022553"/>
    </source>
</evidence>
<dbReference type="CDD" id="cd00082">
    <property type="entry name" value="HisKA"/>
    <property type="match status" value="1"/>
</dbReference>
<dbReference type="Gene3D" id="3.30.565.10">
    <property type="entry name" value="Histidine kinase-like ATPase, C-terminal domain"/>
    <property type="match status" value="1"/>
</dbReference>
<accession>A0ABR3GR51</accession>
<dbReference type="CDD" id="cd17546">
    <property type="entry name" value="REC_hyHK_CKI1_RcsC-like"/>
    <property type="match status" value="1"/>
</dbReference>
<gene>
    <name evidence="6" type="ORF">Q9L58_002620</name>
</gene>
<evidence type="ECO:0000313" key="6">
    <source>
        <dbReference type="EMBL" id="KAL0638318.1"/>
    </source>
</evidence>
<keyword evidence="2" id="KW-0902">Two-component regulatory system</keyword>